<evidence type="ECO:0000256" key="4">
    <source>
        <dbReference type="SAM" id="Phobius"/>
    </source>
</evidence>
<reference evidence="5 6" key="1">
    <citation type="submission" date="2019-06" db="EMBL/GenBank/DDBJ databases">
        <title>Phylogeography and genetic diversity of Francisella tularensis subsp. holarctica in France (1947-2018).</title>
        <authorList>
            <person name="Kevin M."/>
            <person name="Madani N."/>
            <person name="Maurin M."/>
        </authorList>
    </citation>
    <scope>NUCLEOTIDE SEQUENCE [LARGE SCALE GENOMIC DNA]</scope>
    <source>
        <strain evidence="5 6">ATCC 15482</strain>
    </source>
</reference>
<dbReference type="Proteomes" id="UP000469081">
    <property type="component" value="Unassembled WGS sequence"/>
</dbReference>
<dbReference type="PANTHER" id="PTHR32347">
    <property type="entry name" value="EFFLUX SYSTEM COMPONENT YKNX-RELATED"/>
    <property type="match status" value="1"/>
</dbReference>
<keyword evidence="4" id="KW-0812">Transmembrane</keyword>
<feature type="coiled-coil region" evidence="3">
    <location>
        <begin position="192"/>
        <end position="219"/>
    </location>
</feature>
<organism evidence="5 6">
    <name type="scientific">Francisella tularensis</name>
    <dbReference type="NCBI Taxonomy" id="263"/>
    <lineage>
        <taxon>Bacteria</taxon>
        <taxon>Pseudomonadati</taxon>
        <taxon>Pseudomonadota</taxon>
        <taxon>Gammaproteobacteria</taxon>
        <taxon>Thiotrichales</taxon>
        <taxon>Francisellaceae</taxon>
        <taxon>Francisella</taxon>
    </lineage>
</organism>
<keyword evidence="4" id="KW-0472">Membrane</keyword>
<evidence type="ECO:0000256" key="3">
    <source>
        <dbReference type="SAM" id="Coils"/>
    </source>
</evidence>
<comment type="caution">
    <text evidence="5">The sequence shown here is derived from an EMBL/GenBank/DDBJ whole genome shotgun (WGS) entry which is preliminary data.</text>
</comment>
<protein>
    <submittedName>
        <fullName evidence="5">HlyD family efflux transporter periplasmic adaptor subunit</fullName>
    </submittedName>
</protein>
<proteinExistence type="predicted"/>
<gene>
    <name evidence="5" type="ORF">FNC33_06935</name>
</gene>
<dbReference type="RefSeq" id="WP_003033158.1">
    <property type="nucleotide sequence ID" value="NZ_VJEZ01000008.1"/>
</dbReference>
<accession>A0A6I4RVF6</accession>
<feature type="transmembrane region" description="Helical" evidence="4">
    <location>
        <begin position="28"/>
        <end position="47"/>
    </location>
</feature>
<dbReference type="EMBL" id="VJEZ01000008">
    <property type="protein sequence ID" value="MWZ40271.1"/>
    <property type="molecule type" value="Genomic_DNA"/>
</dbReference>
<evidence type="ECO:0000256" key="2">
    <source>
        <dbReference type="ARBA" id="ARBA00023054"/>
    </source>
</evidence>
<comment type="subcellular location">
    <subcellularLocation>
        <location evidence="1">Cell envelope</location>
    </subcellularLocation>
</comment>
<keyword evidence="2 3" id="KW-0175">Coiled coil</keyword>
<evidence type="ECO:0000313" key="5">
    <source>
        <dbReference type="EMBL" id="MWZ40271.1"/>
    </source>
</evidence>
<dbReference type="PANTHER" id="PTHR32347:SF23">
    <property type="entry name" value="BLL5650 PROTEIN"/>
    <property type="match status" value="1"/>
</dbReference>
<sequence>MKFKPPKNKQLLQHKASPVKKNIARWQWYSVVAVVVAPLIYIIWLIFSSNYFIIAHGTVVTKKYLIRAHEDGFIKNSNIHAGKLVKYGDSVFQMSSPLLNTELAEINAQIAEISELQARLYDKDLTALDHKYEIAKKYVDINDKFYNAMIDLRKRNIINVIELQQSSQVLHTAEMDLENVLVEKQQYVLEKDNDYEKMLRDLELQKKIVEEKIASLDIKIDVDAIVNRVYVYKGEFVQKGQELALLSLFDEPFIRAYLDSKYLSYVSMGTKVTIRFSDGTEFSGIIDSRPVFAEKNTDGGSVFDRNRTEVVILVKPTEKIPEVYNVNSVPVEIDIDRI</sequence>
<evidence type="ECO:0000256" key="1">
    <source>
        <dbReference type="ARBA" id="ARBA00004196"/>
    </source>
</evidence>
<evidence type="ECO:0000313" key="6">
    <source>
        <dbReference type="Proteomes" id="UP000469081"/>
    </source>
</evidence>
<dbReference type="AlphaFoldDB" id="A0A6I4RVF6"/>
<name>A0A6I4RVF6_FRATU</name>
<keyword evidence="4" id="KW-1133">Transmembrane helix</keyword>
<dbReference type="GO" id="GO:0030313">
    <property type="term" value="C:cell envelope"/>
    <property type="evidence" value="ECO:0007669"/>
    <property type="project" value="UniProtKB-SubCell"/>
</dbReference>
<dbReference type="InterPro" id="IPR050465">
    <property type="entry name" value="UPF0194_transport"/>
</dbReference>